<evidence type="ECO:0000259" key="2">
    <source>
        <dbReference type="PROSITE" id="PS51704"/>
    </source>
</evidence>
<dbReference type="EMBL" id="AP022557">
    <property type="protein sequence ID" value="BBW96272.1"/>
    <property type="molecule type" value="Genomic_DNA"/>
</dbReference>
<dbReference type="RefSeq" id="WP_033843832.1">
    <property type="nucleotide sequence ID" value="NZ_AP022557.1"/>
</dbReference>
<organism evidence="3 4">
    <name type="scientific">Geobacillus subterraneus</name>
    <dbReference type="NCBI Taxonomy" id="129338"/>
    <lineage>
        <taxon>Bacteria</taxon>
        <taxon>Bacillati</taxon>
        <taxon>Bacillota</taxon>
        <taxon>Bacilli</taxon>
        <taxon>Bacillales</taxon>
        <taxon>Anoxybacillaceae</taxon>
        <taxon>Geobacillus</taxon>
    </lineage>
</organism>
<dbReference type="PANTHER" id="PTHR46211">
    <property type="entry name" value="GLYCEROPHOSPHORYL DIESTER PHOSPHODIESTERASE"/>
    <property type="match status" value="1"/>
</dbReference>
<dbReference type="Proteomes" id="UP000501421">
    <property type="component" value="Chromosome"/>
</dbReference>
<dbReference type="GO" id="GO:0006629">
    <property type="term" value="P:lipid metabolic process"/>
    <property type="evidence" value="ECO:0007669"/>
    <property type="project" value="InterPro"/>
</dbReference>
<name>A0A679FIV1_9BACL</name>
<feature type="chain" id="PRO_5039210232" evidence="1">
    <location>
        <begin position="25"/>
        <end position="293"/>
    </location>
</feature>
<dbReference type="Gene3D" id="3.20.20.190">
    <property type="entry name" value="Phosphatidylinositol (PI) phosphodiesterase"/>
    <property type="match status" value="1"/>
</dbReference>
<evidence type="ECO:0000313" key="4">
    <source>
        <dbReference type="Proteomes" id="UP000501421"/>
    </source>
</evidence>
<proteinExistence type="predicted"/>
<keyword evidence="1" id="KW-0732">Signal</keyword>
<dbReference type="AlphaFoldDB" id="A0A679FIV1"/>
<dbReference type="InterPro" id="IPR030395">
    <property type="entry name" value="GP_PDE_dom"/>
</dbReference>
<keyword evidence="4" id="KW-1185">Reference proteome</keyword>
<evidence type="ECO:0000256" key="1">
    <source>
        <dbReference type="SAM" id="SignalP"/>
    </source>
</evidence>
<gene>
    <name evidence="3" type="primary">glpQ_1</name>
    <name evidence="3" type="ORF">GsuE55_11050</name>
</gene>
<sequence>MRRTAALRQWLHVLWLLCLPLGLAASTAAQPSVAPKPIIIAHRGASGHAPEHTLTSYRLAARMQADYIEVDVRATQDGKLVALHDATLARTTNAETVYPRRSPWQVSDFSIRELKKLDAGSWLAPRFAGERVPTLDEVIQMLKAERVEAPLYIETKQPGIEKAVAHLLQSHHMLRPGRVMFQSFSRKSLEALRRLIPRGIPLIQLIDGREAQHWDDQRLRQIAAYADGIGLPLSAVTKERVRAAHRRGLIVHVYTVNATHDLARLCAMGVDGIFTDYPDRPARIAACRRPPDH</sequence>
<dbReference type="Pfam" id="PF03009">
    <property type="entry name" value="GDPD"/>
    <property type="match status" value="1"/>
</dbReference>
<feature type="domain" description="GP-PDE" evidence="2">
    <location>
        <begin position="37"/>
        <end position="285"/>
    </location>
</feature>
<dbReference type="GO" id="GO:0008081">
    <property type="term" value="F:phosphoric diester hydrolase activity"/>
    <property type="evidence" value="ECO:0007669"/>
    <property type="project" value="InterPro"/>
</dbReference>
<protein>
    <submittedName>
        <fullName evidence="3">Glycerophosphoryl diester phosphodiesterase</fullName>
    </submittedName>
</protein>
<dbReference type="PANTHER" id="PTHR46211:SF1">
    <property type="entry name" value="GLYCEROPHOSPHODIESTER PHOSPHODIESTERASE, CYTOPLASMIC"/>
    <property type="match status" value="1"/>
</dbReference>
<dbReference type="SUPFAM" id="SSF51695">
    <property type="entry name" value="PLC-like phosphodiesterases"/>
    <property type="match status" value="1"/>
</dbReference>
<reference evidence="4" key="1">
    <citation type="journal article" date="2020" name="Microbiol. Resour. Announc.">
        <title>Complete Genome Sequence of Geobacillus sp. Strain E55-1, Isolated from Mine Geyser in Japan.</title>
        <authorList>
            <person name="Miyazaki K."/>
            <person name="Hase E."/>
            <person name="Tokito N."/>
        </authorList>
    </citation>
    <scope>NUCLEOTIDE SEQUENCE [LARGE SCALE GENOMIC DNA]</scope>
    <source>
        <strain evidence="4">E55-1</strain>
    </source>
</reference>
<dbReference type="PROSITE" id="PS51704">
    <property type="entry name" value="GP_PDE"/>
    <property type="match status" value="1"/>
</dbReference>
<dbReference type="InterPro" id="IPR017946">
    <property type="entry name" value="PLC-like_Pdiesterase_TIM-brl"/>
</dbReference>
<accession>A0A679FIV1</accession>
<evidence type="ECO:0000313" key="3">
    <source>
        <dbReference type="EMBL" id="BBW96272.1"/>
    </source>
</evidence>
<feature type="signal peptide" evidence="1">
    <location>
        <begin position="1"/>
        <end position="24"/>
    </location>
</feature>